<evidence type="ECO:0000256" key="1">
    <source>
        <dbReference type="SAM" id="MobiDB-lite"/>
    </source>
</evidence>
<sequence length="102" mass="11001">MKIHNEEEIFHHGRMKKMSQSWKALAVPAFLITSVMTGCATQQCGPSGCVPGYCDSTTYAPVHQQQVNTTYSPSDAKTVFEPEQAPSNASGGVPAPPMEPTF</sequence>
<evidence type="ECO:0000313" key="3">
    <source>
        <dbReference type="Proteomes" id="UP000317243"/>
    </source>
</evidence>
<dbReference type="AlphaFoldDB" id="A0A5C5VY78"/>
<accession>A0A5C5VY78</accession>
<organism evidence="2 3">
    <name type="scientific">Thalassoglobus neptunius</name>
    <dbReference type="NCBI Taxonomy" id="1938619"/>
    <lineage>
        <taxon>Bacteria</taxon>
        <taxon>Pseudomonadati</taxon>
        <taxon>Planctomycetota</taxon>
        <taxon>Planctomycetia</taxon>
        <taxon>Planctomycetales</taxon>
        <taxon>Planctomycetaceae</taxon>
        <taxon>Thalassoglobus</taxon>
    </lineage>
</organism>
<dbReference type="RefSeq" id="WP_146511856.1">
    <property type="nucleotide sequence ID" value="NZ_SIHI01000033.1"/>
</dbReference>
<dbReference type="Proteomes" id="UP000317243">
    <property type="component" value="Unassembled WGS sequence"/>
</dbReference>
<feature type="region of interest" description="Disordered" evidence="1">
    <location>
        <begin position="75"/>
        <end position="102"/>
    </location>
</feature>
<evidence type="ECO:0000313" key="2">
    <source>
        <dbReference type="EMBL" id="TWT43097.1"/>
    </source>
</evidence>
<dbReference type="EMBL" id="SIHI01000033">
    <property type="protein sequence ID" value="TWT43097.1"/>
    <property type="molecule type" value="Genomic_DNA"/>
</dbReference>
<proteinExistence type="predicted"/>
<comment type="caution">
    <text evidence="2">The sequence shown here is derived from an EMBL/GenBank/DDBJ whole genome shotgun (WGS) entry which is preliminary data.</text>
</comment>
<protein>
    <submittedName>
        <fullName evidence="2">Uncharacterized protein</fullName>
    </submittedName>
</protein>
<keyword evidence="3" id="KW-1185">Reference proteome</keyword>
<gene>
    <name evidence="2" type="ORF">KOR42_45030</name>
</gene>
<name>A0A5C5VY78_9PLAN</name>
<reference evidence="2 3" key="1">
    <citation type="submission" date="2019-02" db="EMBL/GenBank/DDBJ databases">
        <title>Deep-cultivation of Planctomycetes and their phenomic and genomic characterization uncovers novel biology.</title>
        <authorList>
            <person name="Wiegand S."/>
            <person name="Jogler M."/>
            <person name="Boedeker C."/>
            <person name="Pinto D."/>
            <person name="Vollmers J."/>
            <person name="Rivas-Marin E."/>
            <person name="Kohn T."/>
            <person name="Peeters S.H."/>
            <person name="Heuer A."/>
            <person name="Rast P."/>
            <person name="Oberbeckmann S."/>
            <person name="Bunk B."/>
            <person name="Jeske O."/>
            <person name="Meyerdierks A."/>
            <person name="Storesund J.E."/>
            <person name="Kallscheuer N."/>
            <person name="Luecker S."/>
            <person name="Lage O.M."/>
            <person name="Pohl T."/>
            <person name="Merkel B.J."/>
            <person name="Hornburger P."/>
            <person name="Mueller R.-W."/>
            <person name="Bruemmer F."/>
            <person name="Labrenz M."/>
            <person name="Spormann A.M."/>
            <person name="Op Den Camp H."/>
            <person name="Overmann J."/>
            <person name="Amann R."/>
            <person name="Jetten M.S.M."/>
            <person name="Mascher T."/>
            <person name="Medema M.H."/>
            <person name="Devos D.P."/>
            <person name="Kaster A.-K."/>
            <person name="Ovreas L."/>
            <person name="Rohde M."/>
            <person name="Galperin M.Y."/>
            <person name="Jogler C."/>
        </authorList>
    </citation>
    <scope>NUCLEOTIDE SEQUENCE [LARGE SCALE GENOMIC DNA]</scope>
    <source>
        <strain evidence="2 3">KOR42</strain>
    </source>
</reference>